<evidence type="ECO:0000313" key="2">
    <source>
        <dbReference type="Proteomes" id="UP000562124"/>
    </source>
</evidence>
<feature type="non-terminal residue" evidence="1">
    <location>
        <position position="1"/>
    </location>
</feature>
<dbReference type="EMBL" id="JABCJJ010000005">
    <property type="protein sequence ID" value="NMR19666.1"/>
    <property type="molecule type" value="Genomic_DNA"/>
</dbReference>
<accession>A0A7Y0QG29</accession>
<keyword evidence="2" id="KW-1185">Reference proteome</keyword>
<sequence>IFWRGLRRTGRGGGAALETLVGELERSAAANLEGAGRAAEHALRDRLAARTAPAGGPALVGAWPAAGRDVDRRTRARAGAADWTAMAQQAVHVLRSAPDPGSARRAQQAVDALGERGLAAVALAAAAGLDPAAVVLEALLGDDAGLVRAALQGALVERAQEQAAREGADLVSRLDGPDLAPDAASRLRLRFAVLKGLT</sequence>
<dbReference type="Proteomes" id="UP000562124">
    <property type="component" value="Unassembled WGS sequence"/>
</dbReference>
<reference evidence="1 2" key="1">
    <citation type="submission" date="2020-04" db="EMBL/GenBank/DDBJ databases">
        <title>Sequencing and Assembly of C. fimi.</title>
        <authorList>
            <person name="Ramsey A.R."/>
        </authorList>
    </citation>
    <scope>NUCLEOTIDE SEQUENCE [LARGE SCALE GENOMIC DNA]</scope>
    <source>
        <strain evidence="1 2">SB</strain>
    </source>
</reference>
<name>A0A7Y0QG29_CELFI</name>
<comment type="caution">
    <text evidence="1">The sequence shown here is derived from an EMBL/GenBank/DDBJ whole genome shotgun (WGS) entry which is preliminary data.</text>
</comment>
<dbReference type="AlphaFoldDB" id="A0A7Y0QG29"/>
<organism evidence="1 2">
    <name type="scientific">Cellulomonas fimi</name>
    <dbReference type="NCBI Taxonomy" id="1708"/>
    <lineage>
        <taxon>Bacteria</taxon>
        <taxon>Bacillati</taxon>
        <taxon>Actinomycetota</taxon>
        <taxon>Actinomycetes</taxon>
        <taxon>Micrococcales</taxon>
        <taxon>Cellulomonadaceae</taxon>
        <taxon>Cellulomonas</taxon>
    </lineage>
</organism>
<evidence type="ECO:0000313" key="1">
    <source>
        <dbReference type="EMBL" id="NMR19666.1"/>
    </source>
</evidence>
<gene>
    <name evidence="1" type="ORF">HIR71_05410</name>
</gene>
<proteinExistence type="predicted"/>
<protein>
    <submittedName>
        <fullName evidence="1">Uncharacterized protein</fullName>
    </submittedName>
</protein>